<evidence type="ECO:0000256" key="1">
    <source>
        <dbReference type="ARBA" id="ARBA00001968"/>
    </source>
</evidence>
<dbReference type="AlphaFoldDB" id="A0AA88YVW8"/>
<evidence type="ECO:0000259" key="7">
    <source>
        <dbReference type="PROSITE" id="PS50950"/>
    </source>
</evidence>
<dbReference type="InterPro" id="IPR006612">
    <property type="entry name" value="THAP_Znf"/>
</dbReference>
<dbReference type="Pfam" id="PF13613">
    <property type="entry name" value="HTH_Tnp_4"/>
    <property type="match status" value="1"/>
</dbReference>
<evidence type="ECO:0000256" key="3">
    <source>
        <dbReference type="ARBA" id="ARBA00022771"/>
    </source>
</evidence>
<keyword evidence="4" id="KW-0862">Zinc</keyword>
<accession>A0AA88YVW8</accession>
<dbReference type="PROSITE" id="PS50950">
    <property type="entry name" value="ZF_THAP"/>
    <property type="match status" value="1"/>
</dbReference>
<keyword evidence="2" id="KW-0479">Metal-binding</keyword>
<dbReference type="Pfam" id="PF13359">
    <property type="entry name" value="DDE_Tnp_4"/>
    <property type="match status" value="1"/>
</dbReference>
<dbReference type="GO" id="GO:0003677">
    <property type="term" value="F:DNA binding"/>
    <property type="evidence" value="ECO:0007669"/>
    <property type="project" value="UniProtKB-UniRule"/>
</dbReference>
<keyword evidence="5 6" id="KW-0238">DNA-binding</keyword>
<dbReference type="PANTHER" id="PTHR23080:SF141">
    <property type="entry name" value="TRANSPOSASE HELIX-TURN-HELIX DOMAIN-CONTAINING PROTEIN"/>
    <property type="match status" value="1"/>
</dbReference>
<dbReference type="InterPro" id="IPR027806">
    <property type="entry name" value="HARBI1_dom"/>
</dbReference>
<evidence type="ECO:0000256" key="2">
    <source>
        <dbReference type="ARBA" id="ARBA00022723"/>
    </source>
</evidence>
<comment type="caution">
    <text evidence="8">The sequence shown here is derived from an EMBL/GenBank/DDBJ whole genome shotgun (WGS) entry which is preliminary data.</text>
</comment>
<evidence type="ECO:0000256" key="5">
    <source>
        <dbReference type="ARBA" id="ARBA00023125"/>
    </source>
</evidence>
<dbReference type="Pfam" id="PF05485">
    <property type="entry name" value="THAP"/>
    <property type="match status" value="1"/>
</dbReference>
<feature type="domain" description="THAP-type" evidence="7">
    <location>
        <begin position="14"/>
        <end position="99"/>
    </location>
</feature>
<proteinExistence type="predicted"/>
<keyword evidence="3 6" id="KW-0863">Zinc-finger</keyword>
<evidence type="ECO:0000313" key="8">
    <source>
        <dbReference type="EMBL" id="KAK3107185.1"/>
    </source>
</evidence>
<sequence>MEENKLVFVKKKGATKHCCHGTCNSDSRYADRPEMKDVFFIRFPQNHREPEKCARWALACSRQNFTAESIKKDTYICCRHFVGGKGPTHDHPDPIPATATKYEMERITKKPRRMVKRRLDLPSTNTAQSIIHVDDEECTKSNENKQADSACSIDTSQLDMAHVLLSLNQEACDTTQASQHYRKRSYSEAFEATCDKETQTSSVNLTLKESLSLKLENYELKKQLRNTKKEVKGDEESKPFSIDEIKDDDEKMVFYTGLTYQQFMCLWRFLGPATRNLSRISNPRKHEVTPSKAKGPKRKLSPMNELFLTLVRTRLGLLNQDLAYRFNIAVSTVNDIVTTWTQFMYLQFNRLRDAMFASRKKIKKHLPKSFRKYKNVRVILDATEFFTQAPRNYEQQGNLYSSYKNHCTCKVLIGITPSGAISFVSDVYEGSISDKDIFKKSGILNKLNEGDLVMVDRGFNIRELLLKKGADIVIPPFLGDRSNLTPNEEAQTRVIAKLRIHVERVIERMKKFKILKKIVPLNTMPTFSQTVFVVACLVNFQKPIVK</sequence>
<name>A0AA88YVW8_PINIB</name>
<evidence type="ECO:0000313" key="9">
    <source>
        <dbReference type="Proteomes" id="UP001186944"/>
    </source>
</evidence>
<dbReference type="EMBL" id="VSWD01000002">
    <property type="protein sequence ID" value="KAK3107185.1"/>
    <property type="molecule type" value="Genomic_DNA"/>
</dbReference>
<reference evidence="8" key="1">
    <citation type="submission" date="2019-08" db="EMBL/GenBank/DDBJ databases">
        <title>The improved chromosome-level genome for the pearl oyster Pinctada fucata martensii using PacBio sequencing and Hi-C.</title>
        <authorList>
            <person name="Zheng Z."/>
        </authorList>
    </citation>
    <scope>NUCLEOTIDE SEQUENCE</scope>
    <source>
        <strain evidence="8">ZZ-2019</strain>
        <tissue evidence="8">Adductor muscle</tissue>
    </source>
</reference>
<dbReference type="PANTHER" id="PTHR23080">
    <property type="entry name" value="THAP DOMAIN PROTEIN"/>
    <property type="match status" value="1"/>
</dbReference>
<keyword evidence="9" id="KW-1185">Reference proteome</keyword>
<comment type="cofactor">
    <cofactor evidence="1">
        <name>a divalent metal cation</name>
        <dbReference type="ChEBI" id="CHEBI:60240"/>
    </cofactor>
</comment>
<evidence type="ECO:0000256" key="6">
    <source>
        <dbReference type="PROSITE-ProRule" id="PRU00309"/>
    </source>
</evidence>
<gene>
    <name evidence="8" type="ORF">FSP39_008843</name>
</gene>
<dbReference type="Proteomes" id="UP001186944">
    <property type="component" value="Unassembled WGS sequence"/>
</dbReference>
<protein>
    <recommendedName>
        <fullName evidence="7">THAP-type domain-containing protein</fullName>
    </recommendedName>
</protein>
<evidence type="ECO:0000256" key="4">
    <source>
        <dbReference type="ARBA" id="ARBA00022833"/>
    </source>
</evidence>
<dbReference type="SUPFAM" id="SSF57716">
    <property type="entry name" value="Glucocorticoid receptor-like (DNA-binding domain)"/>
    <property type="match status" value="1"/>
</dbReference>
<dbReference type="GO" id="GO:0008270">
    <property type="term" value="F:zinc ion binding"/>
    <property type="evidence" value="ECO:0007669"/>
    <property type="project" value="UniProtKB-KW"/>
</dbReference>
<dbReference type="InterPro" id="IPR027805">
    <property type="entry name" value="Transposase_HTH_dom"/>
</dbReference>
<organism evidence="8 9">
    <name type="scientific">Pinctada imbricata</name>
    <name type="common">Atlantic pearl-oyster</name>
    <name type="synonym">Pinctada martensii</name>
    <dbReference type="NCBI Taxonomy" id="66713"/>
    <lineage>
        <taxon>Eukaryota</taxon>
        <taxon>Metazoa</taxon>
        <taxon>Spiralia</taxon>
        <taxon>Lophotrochozoa</taxon>
        <taxon>Mollusca</taxon>
        <taxon>Bivalvia</taxon>
        <taxon>Autobranchia</taxon>
        <taxon>Pteriomorphia</taxon>
        <taxon>Pterioida</taxon>
        <taxon>Pterioidea</taxon>
        <taxon>Pteriidae</taxon>
        <taxon>Pinctada</taxon>
    </lineage>
</organism>